<dbReference type="AlphaFoldDB" id="A0A0E9X5C6"/>
<evidence type="ECO:0000313" key="1">
    <source>
        <dbReference type="EMBL" id="JAH97676.1"/>
    </source>
</evidence>
<sequence>MDFISAAATGHMTHMRCNSNLLILRVFGWICVCGEHFGWLSQPDQRHDLHELA</sequence>
<proteinExistence type="predicted"/>
<reference evidence="1" key="1">
    <citation type="submission" date="2014-11" db="EMBL/GenBank/DDBJ databases">
        <authorList>
            <person name="Amaro Gonzalez C."/>
        </authorList>
    </citation>
    <scope>NUCLEOTIDE SEQUENCE</scope>
</reference>
<protein>
    <submittedName>
        <fullName evidence="1">Uncharacterized protein</fullName>
    </submittedName>
</protein>
<accession>A0A0E9X5C6</accession>
<organism evidence="1">
    <name type="scientific">Anguilla anguilla</name>
    <name type="common">European freshwater eel</name>
    <name type="synonym">Muraena anguilla</name>
    <dbReference type="NCBI Taxonomy" id="7936"/>
    <lineage>
        <taxon>Eukaryota</taxon>
        <taxon>Metazoa</taxon>
        <taxon>Chordata</taxon>
        <taxon>Craniata</taxon>
        <taxon>Vertebrata</taxon>
        <taxon>Euteleostomi</taxon>
        <taxon>Actinopterygii</taxon>
        <taxon>Neopterygii</taxon>
        <taxon>Teleostei</taxon>
        <taxon>Anguilliformes</taxon>
        <taxon>Anguillidae</taxon>
        <taxon>Anguilla</taxon>
    </lineage>
</organism>
<name>A0A0E9X5C6_ANGAN</name>
<dbReference type="EMBL" id="GBXM01010901">
    <property type="protein sequence ID" value="JAH97676.1"/>
    <property type="molecule type" value="Transcribed_RNA"/>
</dbReference>
<reference evidence="1" key="2">
    <citation type="journal article" date="2015" name="Fish Shellfish Immunol.">
        <title>Early steps in the European eel (Anguilla anguilla)-Vibrio vulnificus interaction in the gills: Role of the RtxA13 toxin.</title>
        <authorList>
            <person name="Callol A."/>
            <person name="Pajuelo D."/>
            <person name="Ebbesson L."/>
            <person name="Teles M."/>
            <person name="MacKenzie S."/>
            <person name="Amaro C."/>
        </authorList>
    </citation>
    <scope>NUCLEOTIDE SEQUENCE</scope>
</reference>